<sequence length="237" mass="26537">MSEEKEVSRRKFLKSTGLTVGGLAVGSLFGGAFIGGVKEKEVVKEVERKVPNYTEALQFFTRKEDFEVLTAATEIIYPEDENGPGAIGLGVPYYIDKQLAGPWGKNSEDYMVKPFQEGDTPLTRGDIMLEGVRKLNEVSREKHKEVFGSLKEEEQIAILQGFESGNIKLALVSPVVFFTLLRNLTIEGCYSDPLYGGNKNMEGWKMKEYPGVHMSHIDVVESSEFVKKRQMSLSDMH</sequence>
<dbReference type="InterPro" id="IPR027056">
    <property type="entry name" value="Gluconate_2DH_su3"/>
</dbReference>
<accession>A0ABV7A4Y5</accession>
<dbReference type="Pfam" id="PF13618">
    <property type="entry name" value="Gluconate_2-dh3"/>
    <property type="match status" value="1"/>
</dbReference>
<evidence type="ECO:0000313" key="3">
    <source>
        <dbReference type="Proteomes" id="UP001595387"/>
    </source>
</evidence>
<comment type="caution">
    <text evidence="2">The sequence shown here is derived from an EMBL/GenBank/DDBJ whole genome shotgun (WGS) entry which is preliminary data.</text>
</comment>
<dbReference type="InterPro" id="IPR019546">
    <property type="entry name" value="TAT_signal_bac_arc"/>
</dbReference>
<dbReference type="PROSITE" id="PS51318">
    <property type="entry name" value="TAT"/>
    <property type="match status" value="1"/>
</dbReference>
<dbReference type="InterPro" id="IPR006311">
    <property type="entry name" value="TAT_signal"/>
</dbReference>
<dbReference type="RefSeq" id="WP_390304597.1">
    <property type="nucleotide sequence ID" value="NZ_JBHRRZ010000012.1"/>
</dbReference>
<organism evidence="2 3">
    <name type="scientific">Virgibacillus sediminis</name>
    <dbReference type="NCBI Taxonomy" id="202260"/>
    <lineage>
        <taxon>Bacteria</taxon>
        <taxon>Bacillati</taxon>
        <taxon>Bacillota</taxon>
        <taxon>Bacilli</taxon>
        <taxon>Bacillales</taxon>
        <taxon>Bacillaceae</taxon>
        <taxon>Virgibacillus</taxon>
    </lineage>
</organism>
<keyword evidence="1" id="KW-0472">Membrane</keyword>
<feature type="transmembrane region" description="Helical" evidence="1">
    <location>
        <begin position="12"/>
        <end position="34"/>
    </location>
</feature>
<dbReference type="NCBIfam" id="TIGR01409">
    <property type="entry name" value="TAT_signal_seq"/>
    <property type="match status" value="1"/>
</dbReference>
<proteinExistence type="predicted"/>
<reference evidence="3" key="1">
    <citation type="journal article" date="2019" name="Int. J. Syst. Evol. Microbiol.">
        <title>The Global Catalogue of Microorganisms (GCM) 10K type strain sequencing project: providing services to taxonomists for standard genome sequencing and annotation.</title>
        <authorList>
            <consortium name="The Broad Institute Genomics Platform"/>
            <consortium name="The Broad Institute Genome Sequencing Center for Infectious Disease"/>
            <person name="Wu L."/>
            <person name="Ma J."/>
        </authorList>
    </citation>
    <scope>NUCLEOTIDE SEQUENCE [LARGE SCALE GENOMIC DNA]</scope>
    <source>
        <strain evidence="3">KCTC 13193</strain>
    </source>
</reference>
<evidence type="ECO:0000256" key="1">
    <source>
        <dbReference type="SAM" id="Phobius"/>
    </source>
</evidence>
<name>A0ABV7A4Y5_9BACI</name>
<dbReference type="EMBL" id="JBHRRZ010000012">
    <property type="protein sequence ID" value="MFC2948066.1"/>
    <property type="molecule type" value="Genomic_DNA"/>
</dbReference>
<evidence type="ECO:0000313" key="2">
    <source>
        <dbReference type="EMBL" id="MFC2948066.1"/>
    </source>
</evidence>
<dbReference type="Proteomes" id="UP001595387">
    <property type="component" value="Unassembled WGS sequence"/>
</dbReference>
<keyword evidence="3" id="KW-1185">Reference proteome</keyword>
<keyword evidence="1" id="KW-1133">Transmembrane helix</keyword>
<keyword evidence="1" id="KW-0812">Transmembrane</keyword>
<gene>
    <name evidence="2" type="ORF">ACFODW_06880</name>
</gene>
<protein>
    <submittedName>
        <fullName evidence="2">Gluconate 2-dehydrogenase subunit 3 family protein</fullName>
    </submittedName>
</protein>